<organism evidence="2 3">
    <name type="scientific">Smittium simulii</name>
    <dbReference type="NCBI Taxonomy" id="133385"/>
    <lineage>
        <taxon>Eukaryota</taxon>
        <taxon>Fungi</taxon>
        <taxon>Fungi incertae sedis</taxon>
        <taxon>Zoopagomycota</taxon>
        <taxon>Kickxellomycotina</taxon>
        <taxon>Harpellomycetes</taxon>
        <taxon>Harpellales</taxon>
        <taxon>Legeriomycetaceae</taxon>
        <taxon>Smittium</taxon>
    </lineage>
</organism>
<proteinExistence type="predicted"/>
<protein>
    <submittedName>
        <fullName evidence="2">Uncharacterized protein</fullName>
    </submittedName>
</protein>
<feature type="region of interest" description="Disordered" evidence="1">
    <location>
        <begin position="274"/>
        <end position="303"/>
    </location>
</feature>
<evidence type="ECO:0000256" key="1">
    <source>
        <dbReference type="SAM" id="MobiDB-lite"/>
    </source>
</evidence>
<keyword evidence="3" id="KW-1185">Reference proteome</keyword>
<gene>
    <name evidence="2" type="ORF">BB561_006188</name>
</gene>
<reference evidence="2 3" key="1">
    <citation type="journal article" date="2018" name="MBio">
        <title>Comparative Genomics Reveals the Core Gene Toolbox for the Fungus-Insect Symbiosis.</title>
        <authorList>
            <person name="Wang Y."/>
            <person name="Stata M."/>
            <person name="Wang W."/>
            <person name="Stajich J.E."/>
            <person name="White M.M."/>
            <person name="Moncalvo J.M."/>
        </authorList>
    </citation>
    <scope>NUCLEOTIDE SEQUENCE [LARGE SCALE GENOMIC DNA]</scope>
    <source>
        <strain evidence="2 3">SWE-8-4</strain>
    </source>
</reference>
<sequence length="322" mass="37028">MSNLEYLNSSEDSFENVGELEHYFDDLITEQDILNNEFPAQDFDINKNDTSDILELPNVSEDASTRHVTNVISEQEQKDVFEWVNRFFQSNDSFETEIQKYNHIPRTTLDDLHLPTKALSQNPDKTKKVSIPQIAQYGTFGDNFSFTDNEPDCPNNNTSSFDFISLLQSQLLKEKGVLISSKSIILLKKQQLEREKTELKKLLVYTPEVSDSDASVDLYDQREDNTYANFVADPENYTNNSDLNTFNAYAIPNNLGSPSETSFSNFSREYLERQYSSTSSENSSEYDHSESLYSLDEDEDPDRALQSLKSLLSQYEKQNETE</sequence>
<comment type="caution">
    <text evidence="2">The sequence shown here is derived from an EMBL/GenBank/DDBJ whole genome shotgun (WGS) entry which is preliminary data.</text>
</comment>
<accession>A0A2T9Y5Z5</accession>
<name>A0A2T9Y5Z5_9FUNG</name>
<dbReference type="AlphaFoldDB" id="A0A2T9Y5Z5"/>
<evidence type="ECO:0000313" key="2">
    <source>
        <dbReference type="EMBL" id="PVU87762.1"/>
    </source>
</evidence>
<dbReference type="EMBL" id="MBFR01000449">
    <property type="protein sequence ID" value="PVU87762.1"/>
    <property type="molecule type" value="Genomic_DNA"/>
</dbReference>
<dbReference type="Proteomes" id="UP000245383">
    <property type="component" value="Unassembled WGS sequence"/>
</dbReference>
<evidence type="ECO:0000313" key="3">
    <source>
        <dbReference type="Proteomes" id="UP000245383"/>
    </source>
</evidence>